<evidence type="ECO:0000259" key="4">
    <source>
        <dbReference type="PROSITE" id="PS50041"/>
    </source>
</evidence>
<feature type="domain" description="MAM" evidence="5">
    <location>
        <begin position="149"/>
        <end position="320"/>
    </location>
</feature>
<evidence type="ECO:0000313" key="7">
    <source>
        <dbReference type="Proteomes" id="UP001283361"/>
    </source>
</evidence>
<dbReference type="Pfam" id="PF00059">
    <property type="entry name" value="Lectin_C"/>
    <property type="match status" value="1"/>
</dbReference>
<organism evidence="6 7">
    <name type="scientific">Elysia crispata</name>
    <name type="common">lettuce slug</name>
    <dbReference type="NCBI Taxonomy" id="231223"/>
    <lineage>
        <taxon>Eukaryota</taxon>
        <taxon>Metazoa</taxon>
        <taxon>Spiralia</taxon>
        <taxon>Lophotrochozoa</taxon>
        <taxon>Mollusca</taxon>
        <taxon>Gastropoda</taxon>
        <taxon>Heterobranchia</taxon>
        <taxon>Euthyneura</taxon>
        <taxon>Panpulmonata</taxon>
        <taxon>Sacoglossa</taxon>
        <taxon>Placobranchoidea</taxon>
        <taxon>Plakobranchidae</taxon>
        <taxon>Elysia</taxon>
    </lineage>
</organism>
<keyword evidence="7" id="KW-1185">Reference proteome</keyword>
<name>A0AAE1ARR6_9GAST</name>
<dbReference type="PROSITE" id="PS50060">
    <property type="entry name" value="MAM_2"/>
    <property type="match status" value="1"/>
</dbReference>
<keyword evidence="1" id="KW-1015">Disulfide bond</keyword>
<feature type="domain" description="C-type lectin" evidence="4">
    <location>
        <begin position="340"/>
        <end position="467"/>
    </location>
</feature>
<dbReference type="InterPro" id="IPR000998">
    <property type="entry name" value="MAM_dom"/>
</dbReference>
<comment type="caution">
    <text evidence="6">The sequence shown here is derived from an EMBL/GenBank/DDBJ whole genome shotgun (WGS) entry which is preliminary data.</text>
</comment>
<feature type="signal peptide" evidence="3">
    <location>
        <begin position="1"/>
        <end position="22"/>
    </location>
</feature>
<dbReference type="SMART" id="SM00137">
    <property type="entry name" value="MAM"/>
    <property type="match status" value="1"/>
</dbReference>
<keyword evidence="3" id="KW-0732">Signal</keyword>
<dbReference type="InterPro" id="IPR051560">
    <property type="entry name" value="MAM_domain-containing"/>
</dbReference>
<dbReference type="PANTHER" id="PTHR23282">
    <property type="entry name" value="APICAL ENDOSOMAL GLYCOPROTEIN PRECURSOR"/>
    <property type="match status" value="1"/>
</dbReference>
<sequence>MFTPKLLFSAVVVFLASSGVNGAAYIPGCSFFAGQCLYTISQGQDANCLSAGSGSAAAVCCDTLKVDVKTIGSDNGKSRIVSLLGSKAQAQAATAQLEAERDDLLAELATVRSELADLTSQVVTCQASLGLSDGDSQPLTALGLPVNLRYCDFESDSDCTWTYDTDVVSHMTSSSSGPGADHSLGSTGGRFMALDVSKAAKNGKKYSTKTYFITSQEYEPANDYCIAFYYSMLGKDVQGLEVAIKTDTGSSYPVWSSSGPKSSDWLLAQFEVDREYVAEPFSLRFKVSTSSYKDYYGNLELDDGDIGIDDVYAYNGTCKEALGCSPNSVKRNSSDGSTPCYTFHVTALPWKDAYRTCREEGPASALVSVESEEEQNFLIGVINGDPALRVAGQSGFYTSGSDRQYEGSFKWTDTGSGRSVSGLYENWGYRQPNNVGGIQDCLLLEDAAEGFAWGDVDCDTAHPFICEKS</sequence>
<evidence type="ECO:0000256" key="2">
    <source>
        <dbReference type="SAM" id="Coils"/>
    </source>
</evidence>
<dbReference type="Gene3D" id="3.10.100.10">
    <property type="entry name" value="Mannose-Binding Protein A, subunit A"/>
    <property type="match status" value="1"/>
</dbReference>
<dbReference type="CDD" id="cd00037">
    <property type="entry name" value="CLECT"/>
    <property type="match status" value="1"/>
</dbReference>
<dbReference type="PROSITE" id="PS00615">
    <property type="entry name" value="C_TYPE_LECTIN_1"/>
    <property type="match status" value="1"/>
</dbReference>
<accession>A0AAE1ARR6</accession>
<protein>
    <recommendedName>
        <fullName evidence="8">C-type lectin</fullName>
    </recommendedName>
</protein>
<dbReference type="SUPFAM" id="SSF56436">
    <property type="entry name" value="C-type lectin-like"/>
    <property type="match status" value="1"/>
</dbReference>
<evidence type="ECO:0000256" key="3">
    <source>
        <dbReference type="SAM" id="SignalP"/>
    </source>
</evidence>
<evidence type="ECO:0000313" key="6">
    <source>
        <dbReference type="EMBL" id="KAK3792787.1"/>
    </source>
</evidence>
<feature type="coiled-coil region" evidence="2">
    <location>
        <begin position="87"/>
        <end position="121"/>
    </location>
</feature>
<dbReference type="PROSITE" id="PS50041">
    <property type="entry name" value="C_TYPE_LECTIN_2"/>
    <property type="match status" value="1"/>
</dbReference>
<dbReference type="GO" id="GO:0016020">
    <property type="term" value="C:membrane"/>
    <property type="evidence" value="ECO:0007669"/>
    <property type="project" value="InterPro"/>
</dbReference>
<dbReference type="Gene3D" id="2.60.120.200">
    <property type="match status" value="1"/>
</dbReference>
<dbReference type="SUPFAM" id="SSF49899">
    <property type="entry name" value="Concanavalin A-like lectins/glucanases"/>
    <property type="match status" value="1"/>
</dbReference>
<proteinExistence type="predicted"/>
<dbReference type="InterPro" id="IPR016187">
    <property type="entry name" value="CTDL_fold"/>
</dbReference>
<evidence type="ECO:0000256" key="1">
    <source>
        <dbReference type="ARBA" id="ARBA00023157"/>
    </source>
</evidence>
<dbReference type="InterPro" id="IPR001304">
    <property type="entry name" value="C-type_lectin-like"/>
</dbReference>
<dbReference type="InterPro" id="IPR018378">
    <property type="entry name" value="C-type_lectin_CS"/>
</dbReference>
<dbReference type="InterPro" id="IPR016186">
    <property type="entry name" value="C-type_lectin-like/link_sf"/>
</dbReference>
<dbReference type="EMBL" id="JAWDGP010001331">
    <property type="protein sequence ID" value="KAK3792787.1"/>
    <property type="molecule type" value="Genomic_DNA"/>
</dbReference>
<dbReference type="Pfam" id="PF00629">
    <property type="entry name" value="MAM"/>
    <property type="match status" value="1"/>
</dbReference>
<reference evidence="6" key="1">
    <citation type="journal article" date="2023" name="G3 (Bethesda)">
        <title>A reference genome for the long-term kleptoplast-retaining sea slug Elysia crispata morphotype clarki.</title>
        <authorList>
            <person name="Eastman K.E."/>
            <person name="Pendleton A.L."/>
            <person name="Shaikh M.A."/>
            <person name="Suttiyut T."/>
            <person name="Ogas R."/>
            <person name="Tomko P."/>
            <person name="Gavelis G."/>
            <person name="Widhalm J.R."/>
            <person name="Wisecaver J.H."/>
        </authorList>
    </citation>
    <scope>NUCLEOTIDE SEQUENCE</scope>
    <source>
        <strain evidence="6">ECLA1</strain>
    </source>
</reference>
<dbReference type="PANTHER" id="PTHR23282:SF101">
    <property type="entry name" value="MAM DOMAIN-CONTAINING PROTEIN"/>
    <property type="match status" value="1"/>
</dbReference>
<keyword evidence="2" id="KW-0175">Coiled coil</keyword>
<evidence type="ECO:0000259" key="5">
    <source>
        <dbReference type="PROSITE" id="PS50060"/>
    </source>
</evidence>
<dbReference type="AlphaFoldDB" id="A0AAE1ARR6"/>
<feature type="chain" id="PRO_5041926264" description="C-type lectin" evidence="3">
    <location>
        <begin position="23"/>
        <end position="469"/>
    </location>
</feature>
<dbReference type="Proteomes" id="UP001283361">
    <property type="component" value="Unassembled WGS sequence"/>
</dbReference>
<dbReference type="SMART" id="SM00034">
    <property type="entry name" value="CLECT"/>
    <property type="match status" value="1"/>
</dbReference>
<dbReference type="InterPro" id="IPR013320">
    <property type="entry name" value="ConA-like_dom_sf"/>
</dbReference>
<gene>
    <name evidence="6" type="ORF">RRG08_029335</name>
</gene>
<evidence type="ECO:0008006" key="8">
    <source>
        <dbReference type="Google" id="ProtNLM"/>
    </source>
</evidence>